<comment type="caution">
    <text evidence="2">The sequence shown here is derived from an EMBL/GenBank/DDBJ whole genome shotgun (WGS) entry which is preliminary data.</text>
</comment>
<dbReference type="AlphaFoldDB" id="A0A9X3YP20"/>
<name>A0A9X3YP20_9GAMM</name>
<reference evidence="2" key="1">
    <citation type="submission" date="2023-02" db="EMBL/GenBank/DDBJ databases">
        <title>Tahibacter soli sp. nov. isolated from soil.</title>
        <authorList>
            <person name="Baek J.H."/>
            <person name="Lee J.K."/>
            <person name="Choi D.G."/>
            <person name="Jeon C.O."/>
        </authorList>
    </citation>
    <scope>NUCLEOTIDE SEQUENCE</scope>
    <source>
        <strain evidence="2">BL</strain>
    </source>
</reference>
<organism evidence="2 3">
    <name type="scientific">Tahibacter soli</name>
    <dbReference type="NCBI Taxonomy" id="2983605"/>
    <lineage>
        <taxon>Bacteria</taxon>
        <taxon>Pseudomonadati</taxon>
        <taxon>Pseudomonadota</taxon>
        <taxon>Gammaproteobacteria</taxon>
        <taxon>Lysobacterales</taxon>
        <taxon>Rhodanobacteraceae</taxon>
        <taxon>Tahibacter</taxon>
    </lineage>
</organism>
<evidence type="ECO:0000313" key="3">
    <source>
        <dbReference type="Proteomes" id="UP001139971"/>
    </source>
</evidence>
<feature type="signal peptide" evidence="1">
    <location>
        <begin position="1"/>
        <end position="26"/>
    </location>
</feature>
<sequence length="254" mass="26073">MISKWNLRALAAAVVLSAGFSSQASAEVAAGVLARGQTLSVGIPRGKGDPVVYDATGAEFTTTTGSPRTFIGGAANIDGPGPQVDVTSMDLFMAATAAGSYTNIRARVQFWDTYVQASSPVFSNAAGTVIEADFGPLEAVANTVYTLTINLPAPLRLNSLNAKGFTVSFQGDTGAGLATADALTTALSINGAQNVGTSAVNSGNGFYRNVGNQTTFNFQSTDLRTFTGITDARASIVLRGNATVPVSLQAFDVE</sequence>
<evidence type="ECO:0000313" key="2">
    <source>
        <dbReference type="EMBL" id="MDC8014313.1"/>
    </source>
</evidence>
<keyword evidence="3" id="KW-1185">Reference proteome</keyword>
<gene>
    <name evidence="2" type="ORF">OD750_017340</name>
</gene>
<keyword evidence="1" id="KW-0732">Signal</keyword>
<dbReference type="EMBL" id="JAOVZO020000018">
    <property type="protein sequence ID" value="MDC8014313.1"/>
    <property type="molecule type" value="Genomic_DNA"/>
</dbReference>
<evidence type="ECO:0000256" key="1">
    <source>
        <dbReference type="SAM" id="SignalP"/>
    </source>
</evidence>
<accession>A0A9X3YP20</accession>
<protein>
    <submittedName>
        <fullName evidence="2">Uncharacterized protein</fullName>
    </submittedName>
</protein>
<feature type="chain" id="PRO_5040796004" evidence="1">
    <location>
        <begin position="27"/>
        <end position="254"/>
    </location>
</feature>
<dbReference type="Proteomes" id="UP001139971">
    <property type="component" value="Unassembled WGS sequence"/>
</dbReference>
<proteinExistence type="predicted"/>
<dbReference type="RefSeq" id="WP_263541949.1">
    <property type="nucleotide sequence ID" value="NZ_JAOVZO020000018.1"/>
</dbReference>